<evidence type="ECO:0000313" key="2">
    <source>
        <dbReference type="EMBL" id="KWX14068.1"/>
    </source>
</evidence>
<name>A0A132NVJ0_GIAIN</name>
<accession>A0A132NVJ0</accession>
<dbReference type="EMBL" id="JXTI01000045">
    <property type="protein sequence ID" value="KWX14068.1"/>
    <property type="molecule type" value="Genomic_DNA"/>
</dbReference>
<protein>
    <submittedName>
        <fullName evidence="2">Uncharacterized protein</fullName>
    </submittedName>
</protein>
<dbReference type="Proteomes" id="UP000070089">
    <property type="component" value="Unassembled WGS sequence"/>
</dbReference>
<evidence type="ECO:0000313" key="3">
    <source>
        <dbReference type="Proteomes" id="UP000070089"/>
    </source>
</evidence>
<sequence length="97" mass="10794">MEEKLERPPLDAWDPFLPRIRNHQTQNPATPPSTRSTAMTEPAMTPAEDLLPEENSSQWTFSGSVGDPIAKTTHCLQFFTPTSPLSAVVLLQLRHSP</sequence>
<feature type="compositionally biased region" description="Polar residues" evidence="1">
    <location>
        <begin position="23"/>
        <end position="39"/>
    </location>
</feature>
<gene>
    <name evidence="2" type="ORF">QR46_1948</name>
</gene>
<organism evidence="2 3">
    <name type="scientific">Giardia duodenalis assemblage B</name>
    <dbReference type="NCBI Taxonomy" id="1394984"/>
    <lineage>
        <taxon>Eukaryota</taxon>
        <taxon>Metamonada</taxon>
        <taxon>Diplomonadida</taxon>
        <taxon>Hexamitidae</taxon>
        <taxon>Giardiinae</taxon>
        <taxon>Giardia</taxon>
    </lineage>
</organism>
<dbReference type="VEuPathDB" id="GiardiaDB:QR46_1948"/>
<evidence type="ECO:0000256" key="1">
    <source>
        <dbReference type="SAM" id="MobiDB-lite"/>
    </source>
</evidence>
<proteinExistence type="predicted"/>
<dbReference type="AlphaFoldDB" id="A0A132NVJ0"/>
<reference evidence="2 3" key="1">
    <citation type="journal article" date="2015" name="Mol. Biochem. Parasitol.">
        <title>Identification of polymorphic genes for use in assemblage B genotyping assays through comparative genomics of multiple assemblage B Giardia duodenalis isolates.</title>
        <authorList>
            <person name="Wielinga C."/>
            <person name="Thompson R.C."/>
            <person name="Monis P."/>
            <person name="Ryan U."/>
        </authorList>
    </citation>
    <scope>NUCLEOTIDE SEQUENCE [LARGE SCALE GENOMIC DNA]</scope>
    <source>
        <strain evidence="2 3">BAH15c1</strain>
    </source>
</reference>
<feature type="region of interest" description="Disordered" evidence="1">
    <location>
        <begin position="1"/>
        <end position="42"/>
    </location>
</feature>
<comment type="caution">
    <text evidence="2">The sequence shown here is derived from an EMBL/GenBank/DDBJ whole genome shotgun (WGS) entry which is preliminary data.</text>
</comment>